<comment type="caution">
    <text evidence="1">The sequence shown here is derived from an EMBL/GenBank/DDBJ whole genome shotgun (WGS) entry which is preliminary data.</text>
</comment>
<evidence type="ECO:0000313" key="2">
    <source>
        <dbReference type="Proteomes" id="UP000269221"/>
    </source>
</evidence>
<keyword evidence="2" id="KW-1185">Reference proteome</keyword>
<gene>
    <name evidence="1" type="ORF">DUI87_26418</name>
</gene>
<proteinExistence type="predicted"/>
<dbReference type="EMBL" id="QRBI01000169">
    <property type="protein sequence ID" value="RMB97134.1"/>
    <property type="molecule type" value="Genomic_DNA"/>
</dbReference>
<protein>
    <submittedName>
        <fullName evidence="1">Uncharacterized protein</fullName>
    </submittedName>
</protein>
<dbReference type="Proteomes" id="UP000269221">
    <property type="component" value="Unassembled WGS sequence"/>
</dbReference>
<name>A0A3M0J869_HIRRU</name>
<dbReference type="AlphaFoldDB" id="A0A3M0J869"/>
<sequence length="74" mass="8647">MNSNKVKYKVLHLGQSSPQYHDTLEDEWTESSPIEKYLKNEVFIQSVDKQLVISQWCLYAAQKSNRILTESKEA</sequence>
<organism evidence="1 2">
    <name type="scientific">Hirundo rustica rustica</name>
    <dbReference type="NCBI Taxonomy" id="333673"/>
    <lineage>
        <taxon>Eukaryota</taxon>
        <taxon>Metazoa</taxon>
        <taxon>Chordata</taxon>
        <taxon>Craniata</taxon>
        <taxon>Vertebrata</taxon>
        <taxon>Euteleostomi</taxon>
        <taxon>Archelosauria</taxon>
        <taxon>Archosauria</taxon>
        <taxon>Dinosauria</taxon>
        <taxon>Saurischia</taxon>
        <taxon>Theropoda</taxon>
        <taxon>Coelurosauria</taxon>
        <taxon>Aves</taxon>
        <taxon>Neognathae</taxon>
        <taxon>Neoaves</taxon>
        <taxon>Telluraves</taxon>
        <taxon>Australaves</taxon>
        <taxon>Passeriformes</taxon>
        <taxon>Sylvioidea</taxon>
        <taxon>Hirundinidae</taxon>
        <taxon>Hirundo</taxon>
    </lineage>
</organism>
<evidence type="ECO:0000313" key="1">
    <source>
        <dbReference type="EMBL" id="RMB97134.1"/>
    </source>
</evidence>
<reference evidence="1 2" key="1">
    <citation type="submission" date="2018-07" db="EMBL/GenBank/DDBJ databases">
        <title>A high quality draft genome assembly of the barn swallow (H. rustica rustica).</title>
        <authorList>
            <person name="Formenti G."/>
            <person name="Chiara M."/>
            <person name="Poveda L."/>
            <person name="Francoijs K.-J."/>
            <person name="Bonisoli-Alquati A."/>
            <person name="Canova L."/>
            <person name="Gianfranceschi L."/>
            <person name="Horner D.S."/>
            <person name="Saino N."/>
        </authorList>
    </citation>
    <scope>NUCLEOTIDE SEQUENCE [LARGE SCALE GENOMIC DNA]</scope>
    <source>
        <strain evidence="1">Chelidonia</strain>
        <tissue evidence="1">Blood</tissue>
    </source>
</reference>
<accession>A0A3M0J869</accession>